<dbReference type="Gene3D" id="3.40.30.10">
    <property type="entry name" value="Glutaredoxin"/>
    <property type="match status" value="1"/>
</dbReference>
<keyword evidence="1 5" id="KW-0732">Signal</keyword>
<feature type="domain" description="Thioredoxin" evidence="6">
    <location>
        <begin position="56"/>
        <end position="247"/>
    </location>
</feature>
<dbReference type="InterPro" id="IPR013766">
    <property type="entry name" value="Thioredoxin_domain"/>
</dbReference>
<dbReference type="CDD" id="cd03023">
    <property type="entry name" value="DsbA_Com1_like"/>
    <property type="match status" value="1"/>
</dbReference>
<sequence length="254" mass="27247">MFLKRLLTGLALVLCVAAVTPAAHADEQMTRPAVEAIVKDYLMKHPEVITDALNAMQARQEADAADRQKKSVADNQNAILNAPQNAVVGNPQGDVTVVEFFDYNCGYCKRGLADMVKLLQTDKKLKVVLRDYPILTPGSIEAADVALAVKNQLQGDKFFAFHQALLGSRGAVGKDRALEVAQSVGVDMKKLQADMQDPALRKDLAGNLQLGETLGINGTPSYVIGNEIVPGAIGYDALKDKIDAVRKCGQTVCG</sequence>
<dbReference type="InterPro" id="IPR036249">
    <property type="entry name" value="Thioredoxin-like_sf"/>
</dbReference>
<dbReference type="InterPro" id="IPR017937">
    <property type="entry name" value="Thioredoxin_CS"/>
</dbReference>
<evidence type="ECO:0000256" key="3">
    <source>
        <dbReference type="ARBA" id="ARBA00023157"/>
    </source>
</evidence>
<protein>
    <submittedName>
        <fullName evidence="7">Protein-disulfide isomerase</fullName>
    </submittedName>
</protein>
<feature type="signal peptide" evidence="5">
    <location>
        <begin position="1"/>
        <end position="25"/>
    </location>
</feature>
<dbReference type="PANTHER" id="PTHR13887:SF14">
    <property type="entry name" value="DISULFIDE BOND FORMATION PROTEIN D"/>
    <property type="match status" value="1"/>
</dbReference>
<dbReference type="GO" id="GO:0016853">
    <property type="term" value="F:isomerase activity"/>
    <property type="evidence" value="ECO:0007669"/>
    <property type="project" value="UniProtKB-KW"/>
</dbReference>
<evidence type="ECO:0000256" key="4">
    <source>
        <dbReference type="ARBA" id="ARBA00023284"/>
    </source>
</evidence>
<evidence type="ECO:0000313" key="7">
    <source>
        <dbReference type="EMBL" id="MDQ0393248.1"/>
    </source>
</evidence>
<keyword evidence="8" id="KW-1185">Reference proteome</keyword>
<proteinExistence type="predicted"/>
<keyword evidence="7" id="KW-0413">Isomerase</keyword>
<keyword evidence="2" id="KW-0560">Oxidoreductase</keyword>
<organism evidence="7 8">
    <name type="scientific">Labrys monachus</name>
    <dbReference type="NCBI Taxonomy" id="217067"/>
    <lineage>
        <taxon>Bacteria</taxon>
        <taxon>Pseudomonadati</taxon>
        <taxon>Pseudomonadota</taxon>
        <taxon>Alphaproteobacteria</taxon>
        <taxon>Hyphomicrobiales</taxon>
        <taxon>Xanthobacteraceae</taxon>
        <taxon>Labrys</taxon>
    </lineage>
</organism>
<dbReference type="Pfam" id="PF01323">
    <property type="entry name" value="DSBA"/>
    <property type="match status" value="1"/>
</dbReference>
<dbReference type="InterPro" id="IPR001853">
    <property type="entry name" value="DSBA-like_thioredoxin_dom"/>
</dbReference>
<evidence type="ECO:0000313" key="8">
    <source>
        <dbReference type="Proteomes" id="UP001237448"/>
    </source>
</evidence>
<dbReference type="PANTHER" id="PTHR13887">
    <property type="entry name" value="GLUTATHIONE S-TRANSFERASE KAPPA"/>
    <property type="match status" value="1"/>
</dbReference>
<comment type="caution">
    <text evidence="7">The sequence shown here is derived from an EMBL/GenBank/DDBJ whole genome shotgun (WGS) entry which is preliminary data.</text>
</comment>
<evidence type="ECO:0000256" key="1">
    <source>
        <dbReference type="ARBA" id="ARBA00022729"/>
    </source>
</evidence>
<keyword evidence="3" id="KW-1015">Disulfide bond</keyword>
<gene>
    <name evidence="7" type="ORF">J3R73_003040</name>
</gene>
<dbReference type="SUPFAM" id="SSF52833">
    <property type="entry name" value="Thioredoxin-like"/>
    <property type="match status" value="1"/>
</dbReference>
<dbReference type="InterPro" id="IPR041205">
    <property type="entry name" value="ScsC_N"/>
</dbReference>
<dbReference type="Pfam" id="PF18312">
    <property type="entry name" value="ScsC_N"/>
    <property type="match status" value="1"/>
</dbReference>
<dbReference type="RefSeq" id="WP_307428294.1">
    <property type="nucleotide sequence ID" value="NZ_JAUSVK010000001.1"/>
</dbReference>
<dbReference type="Proteomes" id="UP001237448">
    <property type="component" value="Unassembled WGS sequence"/>
</dbReference>
<name>A0ABU0FF58_9HYPH</name>
<keyword evidence="4" id="KW-0676">Redox-active center</keyword>
<feature type="chain" id="PRO_5045762889" evidence="5">
    <location>
        <begin position="26"/>
        <end position="254"/>
    </location>
</feature>
<dbReference type="PROSITE" id="PS00194">
    <property type="entry name" value="THIOREDOXIN_1"/>
    <property type="match status" value="1"/>
</dbReference>
<dbReference type="PROSITE" id="PS51352">
    <property type="entry name" value="THIOREDOXIN_2"/>
    <property type="match status" value="1"/>
</dbReference>
<reference evidence="7 8" key="1">
    <citation type="submission" date="2023-07" db="EMBL/GenBank/DDBJ databases">
        <title>Genomic Encyclopedia of Type Strains, Phase IV (KMG-IV): sequencing the most valuable type-strain genomes for metagenomic binning, comparative biology and taxonomic classification.</title>
        <authorList>
            <person name="Goeker M."/>
        </authorList>
    </citation>
    <scope>NUCLEOTIDE SEQUENCE [LARGE SCALE GENOMIC DNA]</scope>
    <source>
        <strain evidence="7 8">DSM 5896</strain>
    </source>
</reference>
<accession>A0ABU0FF58</accession>
<evidence type="ECO:0000256" key="5">
    <source>
        <dbReference type="SAM" id="SignalP"/>
    </source>
</evidence>
<dbReference type="EMBL" id="JAUSVK010000001">
    <property type="protein sequence ID" value="MDQ0393248.1"/>
    <property type="molecule type" value="Genomic_DNA"/>
</dbReference>
<evidence type="ECO:0000256" key="2">
    <source>
        <dbReference type="ARBA" id="ARBA00023002"/>
    </source>
</evidence>
<evidence type="ECO:0000259" key="6">
    <source>
        <dbReference type="PROSITE" id="PS51352"/>
    </source>
</evidence>